<organism evidence="1 2">
    <name type="scientific">Tanacetum coccineum</name>
    <dbReference type="NCBI Taxonomy" id="301880"/>
    <lineage>
        <taxon>Eukaryota</taxon>
        <taxon>Viridiplantae</taxon>
        <taxon>Streptophyta</taxon>
        <taxon>Embryophyta</taxon>
        <taxon>Tracheophyta</taxon>
        <taxon>Spermatophyta</taxon>
        <taxon>Magnoliopsida</taxon>
        <taxon>eudicotyledons</taxon>
        <taxon>Gunneridae</taxon>
        <taxon>Pentapetalae</taxon>
        <taxon>asterids</taxon>
        <taxon>campanulids</taxon>
        <taxon>Asterales</taxon>
        <taxon>Asteraceae</taxon>
        <taxon>Asteroideae</taxon>
        <taxon>Anthemideae</taxon>
        <taxon>Anthemidinae</taxon>
        <taxon>Tanacetum</taxon>
    </lineage>
</organism>
<proteinExistence type="predicted"/>
<comment type="caution">
    <text evidence="1">The sequence shown here is derived from an EMBL/GenBank/DDBJ whole genome shotgun (WGS) entry which is preliminary data.</text>
</comment>
<dbReference type="EMBL" id="BQNB010017492">
    <property type="protein sequence ID" value="GJT63823.1"/>
    <property type="molecule type" value="Genomic_DNA"/>
</dbReference>
<keyword evidence="2" id="KW-1185">Reference proteome</keyword>
<accession>A0ABQ5FKF3</accession>
<dbReference type="Proteomes" id="UP001151760">
    <property type="component" value="Unassembled WGS sequence"/>
</dbReference>
<name>A0ABQ5FKF3_9ASTR</name>
<protein>
    <submittedName>
        <fullName evidence="1">Uncharacterized protein</fullName>
    </submittedName>
</protein>
<evidence type="ECO:0000313" key="2">
    <source>
        <dbReference type="Proteomes" id="UP001151760"/>
    </source>
</evidence>
<reference evidence="1" key="2">
    <citation type="submission" date="2022-01" db="EMBL/GenBank/DDBJ databases">
        <authorList>
            <person name="Yamashiro T."/>
            <person name="Shiraishi A."/>
            <person name="Satake H."/>
            <person name="Nakayama K."/>
        </authorList>
    </citation>
    <scope>NUCLEOTIDE SEQUENCE</scope>
</reference>
<gene>
    <name evidence="1" type="ORF">Tco_1015303</name>
</gene>
<sequence length="326" mass="37293">MTRRRLHTNSEVRMYALTVSTTEPKNIKEAMLDHSWIESIQDELNQFKCIDLPRDMVKRRESIMRNLLHRLQDSKLSESLWHRGSQELSYLPDGCQNGSSERTIERGIFVRQPDGFVDPDFPNHVHQSSQGIFICQSQFTMDLLKKHGKENVIPIPCSPECKIVGQILLDRPLSYALTATADVSVRVGYQGVVDKVSAFYTKFLAQPWQTKFKKIPSIPQRIDEDYHSIKDDILLVSVYPIGNVQVRGMLIPDAFLTEEIRATDDYIEIYYVCEVEYIVAAEASMEAVWMRKIINGLGDVMSPNKRPIEMLCDNAPAIAIAMILEL</sequence>
<reference evidence="1" key="1">
    <citation type="journal article" date="2022" name="Int. J. Mol. Sci.">
        <title>Draft Genome of Tanacetum Coccineum: Genomic Comparison of Closely Related Tanacetum-Family Plants.</title>
        <authorList>
            <person name="Yamashiro T."/>
            <person name="Shiraishi A."/>
            <person name="Nakayama K."/>
            <person name="Satake H."/>
        </authorList>
    </citation>
    <scope>NUCLEOTIDE SEQUENCE</scope>
</reference>
<evidence type="ECO:0000313" key="1">
    <source>
        <dbReference type="EMBL" id="GJT63823.1"/>
    </source>
</evidence>